<dbReference type="Proteomes" id="UP001501474">
    <property type="component" value="Unassembled WGS sequence"/>
</dbReference>
<evidence type="ECO:0000313" key="2">
    <source>
        <dbReference type="Proteomes" id="UP001501474"/>
    </source>
</evidence>
<accession>A0ABN3E0J0</accession>
<sequence length="352" mass="36879">MNAQRGSTDEQPLADLARRLRAVDTGGWSPEGVQAMADGLGWARGGTAGHPVLVTGRSAGDARLRPVGRYEEPYVNGESYVELAVPVATAAPDAAAQAAAFRAVAEELTEVLGRPSLMGSHGEMGPFYDSGPLWGAPFLRWRGGTDTLELRAGKAGPELVLQPTGPAENWFWRQGHGEENAISGFFGSNRDPANAGLGFPGGWTARSWETVTRSLGDFLEALPAEAVALGVGFGMPFYGRARGSAPLLFDVTCRERLSIGCFAPDDVDAAALGWGTVAEHPRTASVWSVDDPVWRVDAGGPGEPEGRALAEMLVATARAAGVSEPTDLILGGEAGYVDGYHVTYYGLGLPTG</sequence>
<evidence type="ECO:0000313" key="1">
    <source>
        <dbReference type="EMBL" id="GAA2245703.1"/>
    </source>
</evidence>
<organism evidence="1 2">
    <name type="scientific">Streptomyces indiaensis</name>
    <dbReference type="NCBI Taxonomy" id="284033"/>
    <lineage>
        <taxon>Bacteria</taxon>
        <taxon>Bacillati</taxon>
        <taxon>Actinomycetota</taxon>
        <taxon>Actinomycetes</taxon>
        <taxon>Kitasatosporales</taxon>
        <taxon>Streptomycetaceae</taxon>
        <taxon>Streptomyces</taxon>
    </lineage>
</organism>
<protein>
    <submittedName>
        <fullName evidence="1">Uncharacterized protein</fullName>
    </submittedName>
</protein>
<name>A0ABN3E0J0_9ACTN</name>
<dbReference type="RefSeq" id="WP_234848916.1">
    <property type="nucleotide sequence ID" value="NZ_BAAART010000104.1"/>
</dbReference>
<keyword evidence="2" id="KW-1185">Reference proteome</keyword>
<proteinExistence type="predicted"/>
<reference evidence="1 2" key="1">
    <citation type="journal article" date="2019" name="Int. J. Syst. Evol. Microbiol.">
        <title>The Global Catalogue of Microorganisms (GCM) 10K type strain sequencing project: providing services to taxonomists for standard genome sequencing and annotation.</title>
        <authorList>
            <consortium name="The Broad Institute Genomics Platform"/>
            <consortium name="The Broad Institute Genome Sequencing Center for Infectious Disease"/>
            <person name="Wu L."/>
            <person name="Ma J."/>
        </authorList>
    </citation>
    <scope>NUCLEOTIDE SEQUENCE [LARGE SCALE GENOMIC DNA]</scope>
    <source>
        <strain evidence="1 2">JCM 3053</strain>
    </source>
</reference>
<gene>
    <name evidence="1" type="ORF">GCM10010104_47620</name>
</gene>
<dbReference type="EMBL" id="BAAART010000104">
    <property type="protein sequence ID" value="GAA2245703.1"/>
    <property type="molecule type" value="Genomic_DNA"/>
</dbReference>
<comment type="caution">
    <text evidence="1">The sequence shown here is derived from an EMBL/GenBank/DDBJ whole genome shotgun (WGS) entry which is preliminary data.</text>
</comment>